<comment type="similarity">
    <text evidence="8">Belongs to the AP2/ERF transcription factor family. ERF subfamily.</text>
</comment>
<name>A0A6A1UGT4_9ROSI</name>
<keyword evidence="9" id="KW-0732">Signal</keyword>
<evidence type="ECO:0000256" key="8">
    <source>
        <dbReference type="ARBA" id="ARBA00024343"/>
    </source>
</evidence>
<keyword evidence="12" id="KW-1185">Reference proteome</keyword>
<evidence type="ECO:0000256" key="2">
    <source>
        <dbReference type="ARBA" id="ARBA00022745"/>
    </source>
</evidence>
<evidence type="ECO:0000256" key="6">
    <source>
        <dbReference type="ARBA" id="ARBA00023163"/>
    </source>
</evidence>
<evidence type="ECO:0000256" key="5">
    <source>
        <dbReference type="ARBA" id="ARBA00023159"/>
    </source>
</evidence>
<sequence>MACVVYGFIFTMRLTSLSFSHALTLVPLPRSLSQRLLGKYAAKIRDPTQRGSYVWLGTFNTAIKAAKSYD</sequence>
<evidence type="ECO:0000256" key="1">
    <source>
        <dbReference type="ARBA" id="ARBA00004123"/>
    </source>
</evidence>
<evidence type="ECO:0000256" key="7">
    <source>
        <dbReference type="ARBA" id="ARBA00023242"/>
    </source>
</evidence>
<evidence type="ECO:0000256" key="3">
    <source>
        <dbReference type="ARBA" id="ARBA00023015"/>
    </source>
</evidence>
<keyword evidence="7" id="KW-0539">Nucleus</keyword>
<feature type="signal peptide" evidence="9">
    <location>
        <begin position="1"/>
        <end position="22"/>
    </location>
</feature>
<dbReference type="InterPro" id="IPR001471">
    <property type="entry name" value="AP2/ERF_dom"/>
</dbReference>
<dbReference type="SUPFAM" id="SSF54171">
    <property type="entry name" value="DNA-binding domain"/>
    <property type="match status" value="1"/>
</dbReference>
<dbReference type="PANTHER" id="PTHR31190">
    <property type="entry name" value="DNA-BINDING DOMAIN"/>
    <property type="match status" value="1"/>
</dbReference>
<dbReference type="AlphaFoldDB" id="A0A6A1UGT4"/>
<evidence type="ECO:0000313" key="11">
    <source>
        <dbReference type="EMBL" id="KAB1199489.1"/>
    </source>
</evidence>
<dbReference type="GO" id="GO:0009873">
    <property type="term" value="P:ethylene-activated signaling pathway"/>
    <property type="evidence" value="ECO:0007669"/>
    <property type="project" value="UniProtKB-KW"/>
</dbReference>
<dbReference type="SMART" id="SM00380">
    <property type="entry name" value="AP2"/>
    <property type="match status" value="1"/>
</dbReference>
<dbReference type="InterPro" id="IPR036955">
    <property type="entry name" value="AP2/ERF_dom_sf"/>
</dbReference>
<proteinExistence type="inferred from homology"/>
<dbReference type="Gene3D" id="3.30.730.10">
    <property type="entry name" value="AP2/ERF domain"/>
    <property type="match status" value="1"/>
</dbReference>
<dbReference type="PANTHER" id="PTHR31190:SF499">
    <property type="entry name" value="ETHYLENE-RESPONSIVE TRANSCRIPTION FACTOR ERF105"/>
    <property type="match status" value="1"/>
</dbReference>
<dbReference type="GO" id="GO:0003700">
    <property type="term" value="F:DNA-binding transcription factor activity"/>
    <property type="evidence" value="ECO:0007669"/>
    <property type="project" value="InterPro"/>
</dbReference>
<dbReference type="GO" id="GO:0006950">
    <property type="term" value="P:response to stress"/>
    <property type="evidence" value="ECO:0007669"/>
    <property type="project" value="UniProtKB-ARBA"/>
</dbReference>
<dbReference type="GO" id="GO:0005634">
    <property type="term" value="C:nucleus"/>
    <property type="evidence" value="ECO:0007669"/>
    <property type="project" value="UniProtKB-SubCell"/>
</dbReference>
<dbReference type="EMBL" id="RXIC02000460">
    <property type="protein sequence ID" value="KAB1199489.1"/>
    <property type="molecule type" value="Genomic_DNA"/>
</dbReference>
<evidence type="ECO:0000256" key="9">
    <source>
        <dbReference type="SAM" id="SignalP"/>
    </source>
</evidence>
<dbReference type="InterPro" id="IPR044808">
    <property type="entry name" value="ERF_plant"/>
</dbReference>
<accession>A0A6A1UGT4</accession>
<feature type="domain" description="AP2/ERF" evidence="10">
    <location>
        <begin position="28"/>
        <end position="70"/>
    </location>
</feature>
<comment type="subcellular location">
    <subcellularLocation>
        <location evidence="1">Nucleus</location>
    </subcellularLocation>
</comment>
<evidence type="ECO:0000259" key="10">
    <source>
        <dbReference type="PROSITE" id="PS51032"/>
    </source>
</evidence>
<dbReference type="InterPro" id="IPR016177">
    <property type="entry name" value="DNA-bd_dom_sf"/>
</dbReference>
<gene>
    <name evidence="11" type="ORF">CJ030_MR0G022782</name>
</gene>
<keyword evidence="6" id="KW-0804">Transcription</keyword>
<dbReference type="OrthoDB" id="1920638at2759"/>
<keyword evidence="4" id="KW-0238">DNA-binding</keyword>
<dbReference type="PROSITE" id="PS51032">
    <property type="entry name" value="AP2_ERF"/>
    <property type="match status" value="1"/>
</dbReference>
<keyword evidence="2" id="KW-0936">Ethylene signaling pathway</keyword>
<organism evidence="11 12">
    <name type="scientific">Morella rubra</name>
    <name type="common">Chinese bayberry</name>
    <dbReference type="NCBI Taxonomy" id="262757"/>
    <lineage>
        <taxon>Eukaryota</taxon>
        <taxon>Viridiplantae</taxon>
        <taxon>Streptophyta</taxon>
        <taxon>Embryophyta</taxon>
        <taxon>Tracheophyta</taxon>
        <taxon>Spermatophyta</taxon>
        <taxon>Magnoliopsida</taxon>
        <taxon>eudicotyledons</taxon>
        <taxon>Gunneridae</taxon>
        <taxon>Pentapetalae</taxon>
        <taxon>rosids</taxon>
        <taxon>fabids</taxon>
        <taxon>Fagales</taxon>
        <taxon>Myricaceae</taxon>
        <taxon>Morella</taxon>
    </lineage>
</organism>
<dbReference type="GO" id="GO:0000976">
    <property type="term" value="F:transcription cis-regulatory region binding"/>
    <property type="evidence" value="ECO:0007669"/>
    <property type="project" value="UniProtKB-ARBA"/>
</dbReference>
<dbReference type="Proteomes" id="UP000516437">
    <property type="component" value="Unassembled WGS sequence"/>
</dbReference>
<protein>
    <submittedName>
        <fullName evidence="11">Ethylene-responsive transcription factor 5</fullName>
    </submittedName>
</protein>
<keyword evidence="3" id="KW-0805">Transcription regulation</keyword>
<reference evidence="11 12" key="1">
    <citation type="journal article" date="2019" name="Plant Biotechnol. J.">
        <title>The red bayberry genome and genetic basis of sex determination.</title>
        <authorList>
            <person name="Jia H.M."/>
            <person name="Jia H.J."/>
            <person name="Cai Q.L."/>
            <person name="Wang Y."/>
            <person name="Zhao H.B."/>
            <person name="Yang W.F."/>
            <person name="Wang G.Y."/>
            <person name="Li Y.H."/>
            <person name="Zhan D.L."/>
            <person name="Shen Y.T."/>
            <person name="Niu Q.F."/>
            <person name="Chang L."/>
            <person name="Qiu J."/>
            <person name="Zhao L."/>
            <person name="Xie H.B."/>
            <person name="Fu W.Y."/>
            <person name="Jin J."/>
            <person name="Li X.W."/>
            <person name="Jiao Y."/>
            <person name="Zhou C.C."/>
            <person name="Tu T."/>
            <person name="Chai C.Y."/>
            <person name="Gao J.L."/>
            <person name="Fan L.J."/>
            <person name="van de Weg E."/>
            <person name="Wang J.Y."/>
            <person name="Gao Z.S."/>
        </authorList>
    </citation>
    <scope>NUCLEOTIDE SEQUENCE [LARGE SCALE GENOMIC DNA]</scope>
    <source>
        <tissue evidence="11">Leaves</tissue>
    </source>
</reference>
<evidence type="ECO:0000256" key="4">
    <source>
        <dbReference type="ARBA" id="ARBA00023125"/>
    </source>
</evidence>
<comment type="caution">
    <text evidence="11">The sequence shown here is derived from an EMBL/GenBank/DDBJ whole genome shotgun (WGS) entry which is preliminary data.</text>
</comment>
<evidence type="ECO:0000313" key="12">
    <source>
        <dbReference type="Proteomes" id="UP000516437"/>
    </source>
</evidence>
<feature type="chain" id="PRO_5025610218" evidence="9">
    <location>
        <begin position="23"/>
        <end position="70"/>
    </location>
</feature>
<keyword evidence="5" id="KW-0010">Activator</keyword>